<evidence type="ECO:0000313" key="2">
    <source>
        <dbReference type="Proteomes" id="UP000000557"/>
    </source>
</evidence>
<gene>
    <name evidence="1" type="ordered locus">gll1445</name>
</gene>
<dbReference type="Pfam" id="PF10989">
    <property type="entry name" value="DUF2808"/>
    <property type="match status" value="1"/>
</dbReference>
<keyword evidence="2" id="KW-1185">Reference proteome</keyword>
<dbReference type="HOGENOM" id="CLU_684690_0_0_3"/>
<dbReference type="EnsemblBacteria" id="BAC89386">
    <property type="protein sequence ID" value="BAC89386"/>
    <property type="gene ID" value="BAC89386"/>
</dbReference>
<proteinExistence type="predicted"/>
<reference evidence="1 2" key="2">
    <citation type="journal article" date="2003" name="DNA Res.">
        <title>Complete genome structure of Gloeobacter violaceus PCC 7421, a cyanobacterium that lacks thylakoids (supplement).</title>
        <authorList>
            <person name="Nakamura Y."/>
            <person name="Kaneko T."/>
            <person name="Sato S."/>
            <person name="Mimuro M."/>
            <person name="Miyashita H."/>
            <person name="Tsuchiya T."/>
            <person name="Sasamoto S."/>
            <person name="Watanabe A."/>
            <person name="Kawashima K."/>
            <person name="Kishida Y."/>
            <person name="Kiyokawa C."/>
            <person name="Kohara M."/>
            <person name="Matsumoto M."/>
            <person name="Matsuno A."/>
            <person name="Nakazaki N."/>
            <person name="Shimpo S."/>
            <person name="Takeuchi C."/>
            <person name="Yamada M."/>
            <person name="Tabata S."/>
        </authorList>
    </citation>
    <scope>NUCLEOTIDE SEQUENCE [LARGE SCALE GENOMIC DNA]</scope>
    <source>
        <strain evidence="2">ATCC 29082 / PCC 7421</strain>
    </source>
</reference>
<dbReference type="InParanoid" id="Q7NKN2"/>
<dbReference type="InterPro" id="IPR021256">
    <property type="entry name" value="DUF2808"/>
</dbReference>
<sequence length="402" mass="43816">MVRLERPENWLLAIFAFLIGVGAAAALSPEQVVQSLNEDRDLAGYGPYTLLAGEKGPWRLIAKGPPLKDKTLFEKAALQSSLLLVRHRPRWGGLILVESGSWRASISAPQLIDAARGQNPRALPVRELQASNRGPLLLHPELSFERLKALRVPSFFNRQAIPQLQRATLARAQEVGSRSWAYRSLRFIEERYGLEGEQPLSIERSFSRGAFAERLNAALLKLLDPQPGDLAVDRSDLAALRQLQVDFESELAFLTRERERQEVPGQTPSTKATLPMAGVTYRCSVLLPVGAGRGIAQLLVDFPANLPPSGRESVRLLVADRPVVARKVELTGRQYSVSMRSAVPPGSELTLEIQGVSEPPKPGLYAFGLTVLPEGTLPAYYELPGAKATFAPSGSGSGRPGV</sequence>
<protein>
    <submittedName>
        <fullName evidence="1">Gll1445 protein</fullName>
    </submittedName>
</protein>
<reference evidence="1 2" key="1">
    <citation type="journal article" date="2003" name="DNA Res.">
        <title>Complete genome structure of Gloeobacter violaceus PCC 7421, a cyanobacterium that lacks thylakoids.</title>
        <authorList>
            <person name="Nakamura Y."/>
            <person name="Kaneko T."/>
            <person name="Sato S."/>
            <person name="Mimuro M."/>
            <person name="Miyashita H."/>
            <person name="Tsuchiya T."/>
            <person name="Sasamoto S."/>
            <person name="Watanabe A."/>
            <person name="Kawashima K."/>
            <person name="Kishida Y."/>
            <person name="Kiyokawa C."/>
            <person name="Kohara M."/>
            <person name="Matsumoto M."/>
            <person name="Matsuno A."/>
            <person name="Nakazaki N."/>
            <person name="Shimpo S."/>
            <person name="Takeuchi C."/>
            <person name="Yamada M."/>
            <person name="Tabata S."/>
        </authorList>
    </citation>
    <scope>NUCLEOTIDE SEQUENCE [LARGE SCALE GENOMIC DNA]</scope>
    <source>
        <strain evidence="2">ATCC 29082 / PCC 7421</strain>
    </source>
</reference>
<dbReference type="Proteomes" id="UP000000557">
    <property type="component" value="Chromosome"/>
</dbReference>
<dbReference type="OrthoDB" id="423147at2"/>
<dbReference type="KEGG" id="gvi:gll1445"/>
<name>Q7NKN2_GLOVI</name>
<dbReference type="EMBL" id="BA000045">
    <property type="protein sequence ID" value="BAC89386.1"/>
    <property type="molecule type" value="Genomic_DNA"/>
</dbReference>
<evidence type="ECO:0000313" key="1">
    <source>
        <dbReference type="EMBL" id="BAC89386.1"/>
    </source>
</evidence>
<organism evidence="1 2">
    <name type="scientific">Gloeobacter violaceus (strain ATCC 29082 / PCC 7421)</name>
    <dbReference type="NCBI Taxonomy" id="251221"/>
    <lineage>
        <taxon>Bacteria</taxon>
        <taxon>Bacillati</taxon>
        <taxon>Cyanobacteriota</taxon>
        <taxon>Cyanophyceae</taxon>
        <taxon>Gloeobacterales</taxon>
        <taxon>Gloeobacteraceae</taxon>
        <taxon>Gloeobacter</taxon>
    </lineage>
</organism>
<dbReference type="RefSeq" id="WP_011141445.1">
    <property type="nucleotide sequence ID" value="NC_005125.1"/>
</dbReference>
<dbReference type="AlphaFoldDB" id="Q7NKN2"/>
<accession>Q7NKN2</accession>